<dbReference type="Gene3D" id="3.90.550.10">
    <property type="entry name" value="Spore Coat Polysaccharide Biosynthesis Protein SpsA, Chain A"/>
    <property type="match status" value="1"/>
</dbReference>
<evidence type="ECO:0000313" key="1">
    <source>
        <dbReference type="EMBL" id="KKL78282.1"/>
    </source>
</evidence>
<accession>A0A0F9HT33</accession>
<sequence>MKLITVVCFMWRTAGGRHNHLYEYDVQYVNKLRSMLRRHLSLPHELVCVTDIPEGLHPDIRVVPTPVAVKDWPGMLRRLVIFREDAAELFGKRILLMDLDVVILRDITPLVDRPEDFVTWEPRLYYALKGQYSRYNTGFLLMDAGARPQVWSEFNLERAQRELGSKHEGVVDEQSWVTHILGPDETVWPWDGEVRSVRAPPNPQAARIVFFNGPRAPGMVAMQAEYPWIEKNWR</sequence>
<organism evidence="1">
    <name type="scientific">marine sediment metagenome</name>
    <dbReference type="NCBI Taxonomy" id="412755"/>
    <lineage>
        <taxon>unclassified sequences</taxon>
        <taxon>metagenomes</taxon>
        <taxon>ecological metagenomes</taxon>
    </lineage>
</organism>
<name>A0A0F9HT33_9ZZZZ</name>
<evidence type="ECO:0008006" key="2">
    <source>
        <dbReference type="Google" id="ProtNLM"/>
    </source>
</evidence>
<gene>
    <name evidence="1" type="ORF">LCGC14_2026410</name>
</gene>
<protein>
    <recommendedName>
        <fullName evidence="2">Glycosyltransferase</fullName>
    </recommendedName>
</protein>
<dbReference type="InterPro" id="IPR029044">
    <property type="entry name" value="Nucleotide-diphossugar_trans"/>
</dbReference>
<dbReference type="SUPFAM" id="SSF53448">
    <property type="entry name" value="Nucleotide-diphospho-sugar transferases"/>
    <property type="match status" value="1"/>
</dbReference>
<dbReference type="AlphaFoldDB" id="A0A0F9HT33"/>
<dbReference type="EMBL" id="LAZR01023507">
    <property type="protein sequence ID" value="KKL78282.1"/>
    <property type="molecule type" value="Genomic_DNA"/>
</dbReference>
<proteinExistence type="predicted"/>
<reference evidence="1" key="1">
    <citation type="journal article" date="2015" name="Nature">
        <title>Complex archaea that bridge the gap between prokaryotes and eukaryotes.</title>
        <authorList>
            <person name="Spang A."/>
            <person name="Saw J.H."/>
            <person name="Jorgensen S.L."/>
            <person name="Zaremba-Niedzwiedzka K."/>
            <person name="Martijn J."/>
            <person name="Lind A.E."/>
            <person name="van Eijk R."/>
            <person name="Schleper C."/>
            <person name="Guy L."/>
            <person name="Ettema T.J."/>
        </authorList>
    </citation>
    <scope>NUCLEOTIDE SEQUENCE</scope>
</reference>
<comment type="caution">
    <text evidence="1">The sequence shown here is derived from an EMBL/GenBank/DDBJ whole genome shotgun (WGS) entry which is preliminary data.</text>
</comment>